<dbReference type="AlphaFoldDB" id="F2IBE8"/>
<organism evidence="3 4">
    <name type="scientific">Fluviicola taffensis (strain DSM 16823 / NCIMB 13979 / RW262)</name>
    <dbReference type="NCBI Taxonomy" id="755732"/>
    <lineage>
        <taxon>Bacteria</taxon>
        <taxon>Pseudomonadati</taxon>
        <taxon>Bacteroidota</taxon>
        <taxon>Flavobacteriia</taxon>
        <taxon>Flavobacteriales</taxon>
        <taxon>Crocinitomicaceae</taxon>
        <taxon>Fluviicola</taxon>
    </lineage>
</organism>
<reference evidence="3 4" key="1">
    <citation type="journal article" date="2011" name="Stand. Genomic Sci.">
        <title>Complete genome sequence of the gliding freshwater bacterium Fluviicola taffensis type strain (RW262).</title>
        <authorList>
            <person name="Woyke T."/>
            <person name="Chertkov O."/>
            <person name="Lapidus A."/>
            <person name="Nolan M."/>
            <person name="Lucas S."/>
            <person name="Del Rio T.G."/>
            <person name="Tice H."/>
            <person name="Cheng J.F."/>
            <person name="Tapia R."/>
            <person name="Han C."/>
            <person name="Goodwin L."/>
            <person name="Pitluck S."/>
            <person name="Liolios K."/>
            <person name="Pagani I."/>
            <person name="Ivanova N."/>
            <person name="Huntemann M."/>
            <person name="Mavromatis K."/>
            <person name="Mikhailova N."/>
            <person name="Pati A."/>
            <person name="Chen A."/>
            <person name="Palaniappan K."/>
            <person name="Land M."/>
            <person name="Hauser L."/>
            <person name="Brambilla E.M."/>
            <person name="Rohde M."/>
            <person name="Mwirichia R."/>
            <person name="Sikorski J."/>
            <person name="Tindall B.J."/>
            <person name="Goker M."/>
            <person name="Bristow J."/>
            <person name="Eisen J.A."/>
            <person name="Markowitz V."/>
            <person name="Hugenholtz P."/>
            <person name="Klenk H.P."/>
            <person name="Kyrpides N.C."/>
        </authorList>
    </citation>
    <scope>NUCLEOTIDE SEQUENCE [LARGE SCALE GENOMIC DNA]</scope>
    <source>
        <strain evidence="4">DSM 16823 / RW262 / RW262</strain>
    </source>
</reference>
<name>F2IBE8_FLUTR</name>
<evidence type="ECO:0000313" key="4">
    <source>
        <dbReference type="Proteomes" id="UP000007463"/>
    </source>
</evidence>
<dbReference type="Pfam" id="PF13568">
    <property type="entry name" value="OMP_b-brl_2"/>
    <property type="match status" value="1"/>
</dbReference>
<dbReference type="STRING" id="755732.Fluta_2270"/>
<accession>F2IBE8</accession>
<dbReference type="KEGG" id="fte:Fluta_2270"/>
<evidence type="ECO:0000313" key="3">
    <source>
        <dbReference type="EMBL" id="AEA44256.1"/>
    </source>
</evidence>
<dbReference type="EMBL" id="CP002542">
    <property type="protein sequence ID" value="AEA44256.1"/>
    <property type="molecule type" value="Genomic_DNA"/>
</dbReference>
<dbReference type="Proteomes" id="UP000007463">
    <property type="component" value="Chromosome"/>
</dbReference>
<dbReference type="eggNOG" id="ENOG5030MGV">
    <property type="taxonomic scope" value="Bacteria"/>
</dbReference>
<dbReference type="RefSeq" id="WP_013687026.1">
    <property type="nucleotide sequence ID" value="NC_015321.1"/>
</dbReference>
<gene>
    <name evidence="3" type="ordered locus">Fluta_2270</name>
</gene>
<evidence type="ECO:0000256" key="1">
    <source>
        <dbReference type="SAM" id="SignalP"/>
    </source>
</evidence>
<dbReference type="InterPro" id="IPR025665">
    <property type="entry name" value="Beta-barrel_OMP_2"/>
</dbReference>
<feature type="domain" description="Outer membrane protein beta-barrel" evidence="2">
    <location>
        <begin position="18"/>
        <end position="239"/>
    </location>
</feature>
<reference evidence="4" key="2">
    <citation type="submission" date="2011-02" db="EMBL/GenBank/DDBJ databases">
        <title>The complete genome of Fluviicola taffensis DSM 16823.</title>
        <authorList>
            <consortium name="US DOE Joint Genome Institute (JGI-PGF)"/>
            <person name="Lucas S."/>
            <person name="Copeland A."/>
            <person name="Lapidus A."/>
            <person name="Bruce D."/>
            <person name="Goodwin L."/>
            <person name="Pitluck S."/>
            <person name="Kyrpides N."/>
            <person name="Mavromatis K."/>
            <person name="Ivanova N."/>
            <person name="Mikhailova N."/>
            <person name="Pagani I."/>
            <person name="Chertkov O."/>
            <person name="Detter J.C."/>
            <person name="Han C."/>
            <person name="Tapia R."/>
            <person name="Land M."/>
            <person name="Hauser L."/>
            <person name="Markowitz V."/>
            <person name="Cheng J.-F."/>
            <person name="Hugenholtz P."/>
            <person name="Woyke T."/>
            <person name="Wu D."/>
            <person name="Tindall B."/>
            <person name="Pomrenke H.G."/>
            <person name="Brambilla E."/>
            <person name="Klenk H.-P."/>
            <person name="Eisen J.A."/>
        </authorList>
    </citation>
    <scope>NUCLEOTIDE SEQUENCE [LARGE SCALE GENOMIC DNA]</scope>
    <source>
        <strain evidence="4">DSM 16823 / RW262 / RW262</strain>
    </source>
</reference>
<evidence type="ECO:0000259" key="2">
    <source>
        <dbReference type="Pfam" id="PF13568"/>
    </source>
</evidence>
<dbReference type="HOGENOM" id="CLU_989554_0_0_10"/>
<feature type="chain" id="PRO_5003279681" description="Outer membrane protein beta-barrel domain-containing protein" evidence="1">
    <location>
        <begin position="20"/>
        <end position="281"/>
    </location>
</feature>
<sequence precursor="true">MKRLIVTCLAVSFSALVFAQETGTDKKANVGIAYQFGMNFNKPGTNVIERDGVGAQNMIGLNVNFNFNENIGLSTGVEFDFESFKYSFVDSKSTYYNYSDKKISKKNELQGGEDLFELTGRKYKNIYATIPLMLMFRTNAIGDFRYYGKFGARTSFLVKSAMNDVGNVFSTNDVALIEAPGSTFTAAPKENEGMKVPYGNDAFIIRSALGIAGGAQWNFTGNTLLFAEIGFYYGLTPMHVSKDKKEDNMTMFNRVDSNTTNDYFRIKANQTQLCLKIGILF</sequence>
<proteinExistence type="predicted"/>
<dbReference type="OrthoDB" id="1466992at2"/>
<protein>
    <recommendedName>
        <fullName evidence="2">Outer membrane protein beta-barrel domain-containing protein</fullName>
    </recommendedName>
</protein>
<feature type="signal peptide" evidence="1">
    <location>
        <begin position="1"/>
        <end position="19"/>
    </location>
</feature>
<keyword evidence="4" id="KW-1185">Reference proteome</keyword>
<keyword evidence="1" id="KW-0732">Signal</keyword>